<gene>
    <name evidence="1" type="ORF">LTRI10_LOCUS33958</name>
</gene>
<organism evidence="1 2">
    <name type="scientific">Linum trigynum</name>
    <dbReference type="NCBI Taxonomy" id="586398"/>
    <lineage>
        <taxon>Eukaryota</taxon>
        <taxon>Viridiplantae</taxon>
        <taxon>Streptophyta</taxon>
        <taxon>Embryophyta</taxon>
        <taxon>Tracheophyta</taxon>
        <taxon>Spermatophyta</taxon>
        <taxon>Magnoliopsida</taxon>
        <taxon>eudicotyledons</taxon>
        <taxon>Gunneridae</taxon>
        <taxon>Pentapetalae</taxon>
        <taxon>rosids</taxon>
        <taxon>fabids</taxon>
        <taxon>Malpighiales</taxon>
        <taxon>Linaceae</taxon>
        <taxon>Linum</taxon>
    </lineage>
</organism>
<name>A0AAV2F574_9ROSI</name>
<protein>
    <submittedName>
        <fullName evidence="1">Uncharacterized protein</fullName>
    </submittedName>
</protein>
<proteinExistence type="predicted"/>
<dbReference type="Proteomes" id="UP001497516">
    <property type="component" value="Chromosome 6"/>
</dbReference>
<dbReference type="EMBL" id="OZ034819">
    <property type="protein sequence ID" value="CAL1393375.1"/>
    <property type="molecule type" value="Genomic_DNA"/>
</dbReference>
<dbReference type="AlphaFoldDB" id="A0AAV2F574"/>
<keyword evidence="2" id="KW-1185">Reference proteome</keyword>
<evidence type="ECO:0000313" key="2">
    <source>
        <dbReference type="Proteomes" id="UP001497516"/>
    </source>
</evidence>
<evidence type="ECO:0000313" key="1">
    <source>
        <dbReference type="EMBL" id="CAL1393375.1"/>
    </source>
</evidence>
<reference evidence="1 2" key="1">
    <citation type="submission" date="2024-04" db="EMBL/GenBank/DDBJ databases">
        <authorList>
            <person name="Fracassetti M."/>
        </authorList>
    </citation>
    <scope>NUCLEOTIDE SEQUENCE [LARGE SCALE GENOMIC DNA]</scope>
</reference>
<sequence>MDLIVAGLRGKRVDSETDEACEGRENAARLSIYAQSFAWLPEEAGRSLSLLEKEGGEDGDEMGRRKGLLNWMSLRSPATTTIDLPMQIGGERRI</sequence>
<accession>A0AAV2F574</accession>